<keyword evidence="1" id="KW-0472">Membrane</keyword>
<dbReference type="Proteomes" id="UP000199623">
    <property type="component" value="Unassembled WGS sequence"/>
</dbReference>
<dbReference type="EMBL" id="FNCC01000008">
    <property type="protein sequence ID" value="SDG45569.1"/>
    <property type="molecule type" value="Genomic_DNA"/>
</dbReference>
<dbReference type="AlphaFoldDB" id="A0A1G7UER5"/>
<feature type="transmembrane region" description="Helical" evidence="1">
    <location>
        <begin position="39"/>
        <end position="58"/>
    </location>
</feature>
<evidence type="ECO:0000256" key="1">
    <source>
        <dbReference type="SAM" id="Phobius"/>
    </source>
</evidence>
<accession>A0A1G7UER5</accession>
<gene>
    <name evidence="2" type="ORF">SAMN05216553_108156</name>
</gene>
<proteinExistence type="predicted"/>
<keyword evidence="1" id="KW-0812">Transmembrane</keyword>
<reference evidence="3" key="1">
    <citation type="submission" date="2016-10" db="EMBL/GenBank/DDBJ databases">
        <authorList>
            <person name="Varghese N."/>
            <person name="Submissions S."/>
        </authorList>
    </citation>
    <scope>NUCLEOTIDE SEQUENCE [LARGE SCALE GENOMIC DNA]</scope>
    <source>
        <strain evidence="3">CGMCC 4.3506</strain>
    </source>
</reference>
<protein>
    <submittedName>
        <fullName evidence="2">Uncharacterized protein</fullName>
    </submittedName>
</protein>
<sequence length="225" mass="23485">MTSDDMPAGGELPAAGKAKGEKLGLDLLDRVTVRKRARMVAIGGIMVALAFGAIVGLIGGRWPGVIAGAIVAVPVVLLALSEARRTVWLEGTTVHVRAFGTRRVDLAAADGLDLLVTDLRGARTVGLFVRGGKKAINVALSMYAGTGGRELGIYQLRRLADALAARGDTPGLVFSELLVAQLRAEARGLAAAERPLYRLGSLAPAGRMAQKLHPEAVSKFVTSLD</sequence>
<evidence type="ECO:0000313" key="2">
    <source>
        <dbReference type="EMBL" id="SDG45569.1"/>
    </source>
</evidence>
<organism evidence="2 3">
    <name type="scientific">Lentzea fradiae</name>
    <dbReference type="NCBI Taxonomy" id="200378"/>
    <lineage>
        <taxon>Bacteria</taxon>
        <taxon>Bacillati</taxon>
        <taxon>Actinomycetota</taxon>
        <taxon>Actinomycetes</taxon>
        <taxon>Pseudonocardiales</taxon>
        <taxon>Pseudonocardiaceae</taxon>
        <taxon>Lentzea</taxon>
    </lineage>
</organism>
<evidence type="ECO:0000313" key="3">
    <source>
        <dbReference type="Proteomes" id="UP000199623"/>
    </source>
</evidence>
<feature type="transmembrane region" description="Helical" evidence="1">
    <location>
        <begin position="64"/>
        <end position="80"/>
    </location>
</feature>
<keyword evidence="1" id="KW-1133">Transmembrane helix</keyword>
<dbReference type="STRING" id="200378.SAMN05216553_108156"/>
<name>A0A1G7UER5_9PSEU</name>
<keyword evidence="3" id="KW-1185">Reference proteome</keyword>